<evidence type="ECO:0008006" key="3">
    <source>
        <dbReference type="Google" id="ProtNLM"/>
    </source>
</evidence>
<dbReference type="AlphaFoldDB" id="A0A7J4IWK1"/>
<dbReference type="Proteomes" id="UP000577419">
    <property type="component" value="Unassembled WGS sequence"/>
</dbReference>
<comment type="caution">
    <text evidence="1">The sequence shown here is derived from an EMBL/GenBank/DDBJ whole genome shotgun (WGS) entry which is preliminary data.</text>
</comment>
<accession>A0A7J4IWK1</accession>
<dbReference type="Pfam" id="PF11848">
    <property type="entry name" value="DUF3368"/>
    <property type="match status" value="1"/>
</dbReference>
<dbReference type="InterPro" id="IPR021799">
    <property type="entry name" value="PIN-like_prokaryotic"/>
</dbReference>
<dbReference type="PANTHER" id="PTHR39550">
    <property type="entry name" value="SLL0658 PROTEIN"/>
    <property type="match status" value="1"/>
</dbReference>
<organism evidence="1 2">
    <name type="scientific">Candidatus Iainarchaeum sp</name>
    <dbReference type="NCBI Taxonomy" id="3101447"/>
    <lineage>
        <taxon>Archaea</taxon>
        <taxon>Candidatus Iainarchaeota</taxon>
        <taxon>Candidatus Iainarchaeia</taxon>
        <taxon>Candidatus Iainarchaeales</taxon>
        <taxon>Candidatus Iainarchaeaceae</taxon>
        <taxon>Candidatus Iainarchaeum</taxon>
    </lineage>
</organism>
<evidence type="ECO:0000313" key="2">
    <source>
        <dbReference type="Proteomes" id="UP000577419"/>
    </source>
</evidence>
<evidence type="ECO:0000313" key="1">
    <source>
        <dbReference type="EMBL" id="HIH08137.1"/>
    </source>
</evidence>
<dbReference type="PANTHER" id="PTHR39550:SF1">
    <property type="entry name" value="SLL0658 PROTEIN"/>
    <property type="match status" value="1"/>
</dbReference>
<protein>
    <recommendedName>
        <fullName evidence="3">DUF3368 domain-containing protein</fullName>
    </recommendedName>
</protein>
<gene>
    <name evidence="1" type="ORF">HA237_02075</name>
</gene>
<dbReference type="EMBL" id="DUFG01000013">
    <property type="protein sequence ID" value="HIH08137.1"/>
    <property type="molecule type" value="Genomic_DNA"/>
</dbReference>
<name>A0A7J4IWK1_9ARCH</name>
<proteinExistence type="predicted"/>
<sequence length="162" mass="18577">MFVSNTSTLILLAKVDLLGQFIENFGKIEITGEVSKEFSAKDSFDAKFISRLIEEKKVIVKKAESNMVSGILMEFSLDKGEATAFALFNEKRHKAILTDDYELIKLCMLREVQFLSAMAIVVRMKEKKILSKEEALQKINELNSYGRYSRELLDFYVSEVKK</sequence>
<reference evidence="2" key="1">
    <citation type="journal article" date="2020" name="bioRxiv">
        <title>A rank-normalized archaeal taxonomy based on genome phylogeny resolves widespread incomplete and uneven classifications.</title>
        <authorList>
            <person name="Rinke C."/>
            <person name="Chuvochina M."/>
            <person name="Mussig A.J."/>
            <person name="Chaumeil P.-A."/>
            <person name="Waite D.W."/>
            <person name="Whitman W.B."/>
            <person name="Parks D.H."/>
            <person name="Hugenholtz P."/>
        </authorList>
    </citation>
    <scope>NUCLEOTIDE SEQUENCE [LARGE SCALE GENOMIC DNA]</scope>
</reference>